<sequence>MDLEKDEMVPLCKKKHFEEGIYADEQLKNKSHDIIQEVITKKQQIQGALIQMTSILGLVLTQVFAKTLFNQHSEMDEHHYIFL</sequence>
<dbReference type="Proteomes" id="UP000039865">
    <property type="component" value="Unassembled WGS sequence"/>
</dbReference>
<protein>
    <submittedName>
        <fullName evidence="1">Uncharacterized protein</fullName>
    </submittedName>
</protein>
<dbReference type="EMBL" id="CCKQ01016013">
    <property type="protein sequence ID" value="CDW87884.1"/>
    <property type="molecule type" value="Genomic_DNA"/>
</dbReference>
<proteinExistence type="predicted"/>
<reference evidence="1 2" key="1">
    <citation type="submission" date="2014-06" db="EMBL/GenBank/DDBJ databases">
        <authorList>
            <person name="Swart Estienne"/>
        </authorList>
    </citation>
    <scope>NUCLEOTIDE SEQUENCE [LARGE SCALE GENOMIC DNA]</scope>
    <source>
        <strain evidence="1 2">130c</strain>
    </source>
</reference>
<evidence type="ECO:0000313" key="1">
    <source>
        <dbReference type="EMBL" id="CDW87884.1"/>
    </source>
</evidence>
<accession>A0A078B075</accession>
<gene>
    <name evidence="1" type="primary">Contig16060.g17113</name>
    <name evidence="1" type="ORF">STYLEM_16997</name>
</gene>
<evidence type="ECO:0000313" key="2">
    <source>
        <dbReference type="Proteomes" id="UP000039865"/>
    </source>
</evidence>
<keyword evidence="2" id="KW-1185">Reference proteome</keyword>
<dbReference type="InParanoid" id="A0A078B075"/>
<name>A0A078B075_STYLE</name>
<organism evidence="1 2">
    <name type="scientific">Stylonychia lemnae</name>
    <name type="common">Ciliate</name>
    <dbReference type="NCBI Taxonomy" id="5949"/>
    <lineage>
        <taxon>Eukaryota</taxon>
        <taxon>Sar</taxon>
        <taxon>Alveolata</taxon>
        <taxon>Ciliophora</taxon>
        <taxon>Intramacronucleata</taxon>
        <taxon>Spirotrichea</taxon>
        <taxon>Stichotrichia</taxon>
        <taxon>Sporadotrichida</taxon>
        <taxon>Oxytrichidae</taxon>
        <taxon>Stylonychinae</taxon>
        <taxon>Stylonychia</taxon>
    </lineage>
</organism>
<dbReference type="AlphaFoldDB" id="A0A078B075"/>